<protein>
    <submittedName>
        <fullName evidence="1">Patatin-like phospholipase family protein</fullName>
    </submittedName>
</protein>
<proteinExistence type="predicted"/>
<dbReference type="EMBL" id="JBHSWE010000001">
    <property type="protein sequence ID" value="MFC6673551.1"/>
    <property type="molecule type" value="Genomic_DNA"/>
</dbReference>
<comment type="caution">
    <text evidence="1">The sequence shown here is derived from an EMBL/GenBank/DDBJ whole genome shotgun (WGS) entry which is preliminary data.</text>
</comment>
<evidence type="ECO:0000313" key="2">
    <source>
        <dbReference type="Proteomes" id="UP001596422"/>
    </source>
</evidence>
<gene>
    <name evidence="1" type="ORF">ACFQDL_28270</name>
</gene>
<accession>A0ABW2A812</accession>
<keyword evidence="2" id="KW-1185">Reference proteome</keyword>
<reference evidence="2" key="1">
    <citation type="journal article" date="2019" name="Int. J. Syst. Evol. Microbiol.">
        <title>The Global Catalogue of Microorganisms (GCM) 10K type strain sequencing project: providing services to taxonomists for standard genome sequencing and annotation.</title>
        <authorList>
            <consortium name="The Broad Institute Genomics Platform"/>
            <consortium name="The Broad Institute Genome Sequencing Center for Infectious Disease"/>
            <person name="Wu L."/>
            <person name="Ma J."/>
        </authorList>
    </citation>
    <scope>NUCLEOTIDE SEQUENCE [LARGE SCALE GENOMIC DNA]</scope>
    <source>
        <strain evidence="2">NBRC 111756</strain>
    </source>
</reference>
<sequence>MLNPLPIIPTVAAHSDIIVAVDLNTSLYRMPVVEMPQNAYLEHSGYSDDWKAKAEADAGAERNGRDPNNRLAGRMDILLSSVEAMQSSLSEYKIAGYPPDLTINIPKEAGSFYEFHRAGELIELGREIARERLAALEQGRLTPSPL</sequence>
<evidence type="ECO:0000313" key="1">
    <source>
        <dbReference type="EMBL" id="MFC6673551.1"/>
    </source>
</evidence>
<dbReference type="RefSeq" id="WP_379913521.1">
    <property type="nucleotide sequence ID" value="NZ_JBHSWE010000001.1"/>
</dbReference>
<name>A0ABW2A812_9GAMM</name>
<organism evidence="1 2">
    <name type="scientific">Marinobacterium aestuariivivens</name>
    <dbReference type="NCBI Taxonomy" id="1698799"/>
    <lineage>
        <taxon>Bacteria</taxon>
        <taxon>Pseudomonadati</taxon>
        <taxon>Pseudomonadota</taxon>
        <taxon>Gammaproteobacteria</taxon>
        <taxon>Oceanospirillales</taxon>
        <taxon>Oceanospirillaceae</taxon>
        <taxon>Marinobacterium</taxon>
    </lineage>
</organism>
<dbReference type="Proteomes" id="UP001596422">
    <property type="component" value="Unassembled WGS sequence"/>
</dbReference>